<organism evidence="2 3">
    <name type="scientific">Pseudobythopirellula maris</name>
    <dbReference type="NCBI Taxonomy" id="2527991"/>
    <lineage>
        <taxon>Bacteria</taxon>
        <taxon>Pseudomonadati</taxon>
        <taxon>Planctomycetota</taxon>
        <taxon>Planctomycetia</taxon>
        <taxon>Pirellulales</taxon>
        <taxon>Lacipirellulaceae</taxon>
        <taxon>Pseudobythopirellula</taxon>
    </lineage>
</organism>
<evidence type="ECO:0000256" key="1">
    <source>
        <dbReference type="SAM" id="SignalP"/>
    </source>
</evidence>
<dbReference type="RefSeq" id="WP_146400209.1">
    <property type="nucleotide sequence ID" value="NZ_SJPQ01000002.1"/>
</dbReference>
<dbReference type="EMBL" id="SJPQ01000002">
    <property type="protein sequence ID" value="TWT88824.1"/>
    <property type="molecule type" value="Genomic_DNA"/>
</dbReference>
<dbReference type="OrthoDB" id="294165at2"/>
<dbReference type="Proteomes" id="UP000315440">
    <property type="component" value="Unassembled WGS sequence"/>
</dbReference>
<reference evidence="2 3" key="1">
    <citation type="submission" date="2019-02" db="EMBL/GenBank/DDBJ databases">
        <title>Deep-cultivation of Planctomycetes and their phenomic and genomic characterization uncovers novel biology.</title>
        <authorList>
            <person name="Wiegand S."/>
            <person name="Jogler M."/>
            <person name="Boedeker C."/>
            <person name="Pinto D."/>
            <person name="Vollmers J."/>
            <person name="Rivas-Marin E."/>
            <person name="Kohn T."/>
            <person name="Peeters S.H."/>
            <person name="Heuer A."/>
            <person name="Rast P."/>
            <person name="Oberbeckmann S."/>
            <person name="Bunk B."/>
            <person name="Jeske O."/>
            <person name="Meyerdierks A."/>
            <person name="Storesund J.E."/>
            <person name="Kallscheuer N."/>
            <person name="Luecker S."/>
            <person name="Lage O.M."/>
            <person name="Pohl T."/>
            <person name="Merkel B.J."/>
            <person name="Hornburger P."/>
            <person name="Mueller R.-W."/>
            <person name="Bruemmer F."/>
            <person name="Labrenz M."/>
            <person name="Spormann A.M."/>
            <person name="Op Den Camp H."/>
            <person name="Overmann J."/>
            <person name="Amann R."/>
            <person name="Jetten M.S.M."/>
            <person name="Mascher T."/>
            <person name="Medema M.H."/>
            <person name="Devos D.P."/>
            <person name="Kaster A.-K."/>
            <person name="Ovreas L."/>
            <person name="Rohde M."/>
            <person name="Galperin M.Y."/>
            <person name="Jogler C."/>
        </authorList>
    </citation>
    <scope>NUCLEOTIDE SEQUENCE [LARGE SCALE GENOMIC DNA]</scope>
    <source>
        <strain evidence="2 3">Mal64</strain>
    </source>
</reference>
<keyword evidence="1" id="KW-0732">Signal</keyword>
<proteinExistence type="predicted"/>
<evidence type="ECO:0008006" key="4">
    <source>
        <dbReference type="Google" id="ProtNLM"/>
    </source>
</evidence>
<name>A0A5C5ZMV6_9BACT</name>
<feature type="chain" id="PRO_5022810671" description="PEP-CTERM protein-sorting domain-containing protein" evidence="1">
    <location>
        <begin position="22"/>
        <end position="291"/>
    </location>
</feature>
<protein>
    <recommendedName>
        <fullName evidence="4">PEP-CTERM protein-sorting domain-containing protein</fullName>
    </recommendedName>
</protein>
<evidence type="ECO:0000313" key="3">
    <source>
        <dbReference type="Proteomes" id="UP000315440"/>
    </source>
</evidence>
<dbReference type="AlphaFoldDB" id="A0A5C5ZMV6"/>
<comment type="caution">
    <text evidence="2">The sequence shown here is derived from an EMBL/GenBank/DDBJ whole genome shotgun (WGS) entry which is preliminary data.</text>
</comment>
<gene>
    <name evidence="2" type="ORF">Mal64_23120</name>
</gene>
<sequence precursor="true">MTTNRSTCLFLLALAPIVLLAAPCRAGGVAIDLCDLNPGLPQCGSFVNLDFEGALVDLSTIDPISSPEAFDPAVILPGWAVTAERLDGSSISFYEPHGTLVGGHIGTTNNVFVNRYEDAASALQGDYSLTLLGDFSPDAFSLGTPVPVVSQTGVVPADAKTLLIQTEAPNNSLGVADHIGVRFNGVYVEMHKVDFSTYSAEIAPGDQNGVLYAGNIEPIAGMELTLGVRSTPSLYDDGMGAPFPTSDAWATIDNLIFTSIAAPGPPIALPEPAAGLLLVGALAAVAARRRG</sequence>
<evidence type="ECO:0000313" key="2">
    <source>
        <dbReference type="EMBL" id="TWT88824.1"/>
    </source>
</evidence>
<keyword evidence="3" id="KW-1185">Reference proteome</keyword>
<feature type="signal peptide" evidence="1">
    <location>
        <begin position="1"/>
        <end position="21"/>
    </location>
</feature>
<accession>A0A5C5ZMV6</accession>